<dbReference type="InterPro" id="IPR019535">
    <property type="entry name" value="ICE2_C"/>
</dbReference>
<dbReference type="GO" id="GO:0045945">
    <property type="term" value="P:positive regulation of transcription by RNA polymerase III"/>
    <property type="evidence" value="ECO:0007669"/>
    <property type="project" value="TreeGrafter"/>
</dbReference>
<dbReference type="Pfam" id="PF10505">
    <property type="entry name" value="NARG2_C"/>
    <property type="match status" value="1"/>
</dbReference>
<dbReference type="PANTHER" id="PTHR14633">
    <property type="entry name" value="LITTLE ELONGATION COMPLEX SUBUNIT 2"/>
    <property type="match status" value="1"/>
</dbReference>
<feature type="domain" description="Little elongation complex subunit 2 C-terminal" evidence="1">
    <location>
        <begin position="28"/>
        <end position="153"/>
    </location>
</feature>
<comment type="caution">
    <text evidence="2">The sequence shown here is derived from an EMBL/GenBank/DDBJ whole genome shotgun (WGS) entry which is preliminary data.</text>
</comment>
<keyword evidence="3" id="KW-1185">Reference proteome</keyword>
<evidence type="ECO:0000259" key="1">
    <source>
        <dbReference type="Pfam" id="PF10505"/>
    </source>
</evidence>
<dbReference type="GO" id="GO:0042795">
    <property type="term" value="P:snRNA transcription by RNA polymerase II"/>
    <property type="evidence" value="ECO:0007669"/>
    <property type="project" value="TreeGrafter"/>
</dbReference>
<accession>A0AAD9MQY9</accession>
<organism evidence="2 3">
    <name type="scientific">Paralvinella palmiformis</name>
    <dbReference type="NCBI Taxonomy" id="53620"/>
    <lineage>
        <taxon>Eukaryota</taxon>
        <taxon>Metazoa</taxon>
        <taxon>Spiralia</taxon>
        <taxon>Lophotrochozoa</taxon>
        <taxon>Annelida</taxon>
        <taxon>Polychaeta</taxon>
        <taxon>Sedentaria</taxon>
        <taxon>Canalipalpata</taxon>
        <taxon>Terebellida</taxon>
        <taxon>Terebelliformia</taxon>
        <taxon>Alvinellidae</taxon>
        <taxon>Paralvinella</taxon>
    </lineage>
</organism>
<sequence>MNPMQFVHIQSTLEYQPEYRMEQLPHSVIFRVNAYSGEIMEHKLLTANDVLPQRSPYHPGYVMCNLYRILQNLRKLPSSDFLLSHNPGQLSCHIKTATKLTNGVYNLRKAYLQQSIPMTNQYTSNIVPWIPIDPGQMLPFHNRYQYIPAMFDPKDSDVKHTFKSGENKNRKNKASD</sequence>
<reference evidence="2" key="1">
    <citation type="journal article" date="2023" name="Mol. Biol. Evol.">
        <title>Third-Generation Sequencing Reveals the Adaptive Role of the Epigenome in Three Deep-Sea Polychaetes.</title>
        <authorList>
            <person name="Perez M."/>
            <person name="Aroh O."/>
            <person name="Sun Y."/>
            <person name="Lan Y."/>
            <person name="Juniper S.K."/>
            <person name="Young C.R."/>
            <person name="Angers B."/>
            <person name="Qian P.Y."/>
        </authorList>
    </citation>
    <scope>NUCLEOTIDE SEQUENCE</scope>
    <source>
        <strain evidence="2">P08H-3</strain>
    </source>
</reference>
<dbReference type="GO" id="GO:0042796">
    <property type="term" value="P:snRNA transcription by RNA polymerase III"/>
    <property type="evidence" value="ECO:0007669"/>
    <property type="project" value="TreeGrafter"/>
</dbReference>
<protein>
    <recommendedName>
        <fullName evidence="1">Little elongation complex subunit 2 C-terminal domain-containing protein</fullName>
    </recommendedName>
</protein>
<name>A0AAD9MQY9_9ANNE</name>
<dbReference type="Proteomes" id="UP001208570">
    <property type="component" value="Unassembled WGS sequence"/>
</dbReference>
<dbReference type="EMBL" id="JAODUP010001632">
    <property type="protein sequence ID" value="KAK2139749.1"/>
    <property type="molecule type" value="Genomic_DNA"/>
</dbReference>
<evidence type="ECO:0000313" key="2">
    <source>
        <dbReference type="EMBL" id="KAK2139749.1"/>
    </source>
</evidence>
<dbReference type="GO" id="GO:0008023">
    <property type="term" value="C:transcription elongation factor complex"/>
    <property type="evidence" value="ECO:0007669"/>
    <property type="project" value="InterPro"/>
</dbReference>
<proteinExistence type="predicted"/>
<dbReference type="AlphaFoldDB" id="A0AAD9MQY9"/>
<gene>
    <name evidence="2" type="ORF">LSH36_1634g00006</name>
</gene>
<evidence type="ECO:0000313" key="3">
    <source>
        <dbReference type="Proteomes" id="UP001208570"/>
    </source>
</evidence>
<dbReference type="PANTHER" id="PTHR14633:SF3">
    <property type="entry name" value="LITTLE ELONGATION COMPLEX SUBUNIT 2"/>
    <property type="match status" value="1"/>
</dbReference>